<dbReference type="EMBL" id="BBIO01000016">
    <property type="protein sequence ID" value="GAK46209.1"/>
    <property type="molecule type" value="Genomic_DNA"/>
</dbReference>
<dbReference type="eggNOG" id="COG3295">
    <property type="taxonomic scope" value="Bacteria"/>
</dbReference>
<comment type="caution">
    <text evidence="2">The sequence shown here is derived from an EMBL/GenBank/DDBJ whole genome shotgun (WGS) entry which is preliminary data.</text>
</comment>
<dbReference type="Pfam" id="PF03929">
    <property type="entry name" value="PepSY_TM"/>
    <property type="match status" value="1"/>
</dbReference>
<feature type="transmembrane region" description="Helical" evidence="1">
    <location>
        <begin position="17"/>
        <end position="35"/>
    </location>
</feature>
<feature type="transmembrane region" description="Helical" evidence="1">
    <location>
        <begin position="219"/>
        <end position="240"/>
    </location>
</feature>
<reference evidence="2 3" key="1">
    <citation type="submission" date="2014-07" db="EMBL/GenBank/DDBJ databases">
        <title>Tepidicaulis marinum gen. nov., sp. nov., a novel marine bacterium denitrifying nitrate to nitrous oxide strictly under microaerobic conditions.</title>
        <authorList>
            <person name="Takeuchi M."/>
            <person name="Yamagishi T."/>
            <person name="Kamagata Y."/>
            <person name="Oshima K."/>
            <person name="Hattori M."/>
            <person name="Katayama T."/>
            <person name="Hanada S."/>
            <person name="Tamaki H."/>
            <person name="Marumo K."/>
            <person name="Maeda H."/>
            <person name="Nedachi M."/>
            <person name="Iwasaki W."/>
            <person name="Suwa Y."/>
            <person name="Sakata S."/>
        </authorList>
    </citation>
    <scope>NUCLEOTIDE SEQUENCE [LARGE SCALE GENOMIC DNA]</scope>
    <source>
        <strain evidence="2 3">MA2</strain>
    </source>
</reference>
<dbReference type="RefSeq" id="WP_045448555.1">
    <property type="nucleotide sequence ID" value="NZ_BBIO01000016.1"/>
</dbReference>
<name>A0A081BDU1_9HYPH</name>
<evidence type="ECO:0000256" key="1">
    <source>
        <dbReference type="SAM" id="Phobius"/>
    </source>
</evidence>
<evidence type="ECO:0000313" key="2">
    <source>
        <dbReference type="EMBL" id="GAK46209.1"/>
    </source>
</evidence>
<protein>
    <submittedName>
        <fullName evidence="2">PepSY-associated TM helix</fullName>
    </submittedName>
</protein>
<accession>A0A081BDU1</accession>
<keyword evidence="1" id="KW-0472">Membrane</keyword>
<sequence length="245" mass="26304">MDKISWRRALYVWHRRIGITTAFFVLFLSVTGLLLHHGERLGFDKAQISASWLLSWYGIEAPQPGPGFKAGGLWLAGLGEDAVAAGTHLHVNAGGSLKGAVELGGDIVAVTESRALLLTGDGQLLESLALPAPPGKEILKAGQAAARLAVETPDGAYATSLALPRWQPLEGEVRWAEPQSLPGDVAERFAGLYRGEGLPLSRILLDMHTGRFFADAGPFVMDLAAIGLIALSLTGIVLWWRLRHF</sequence>
<dbReference type="InterPro" id="IPR005625">
    <property type="entry name" value="PepSY-ass_TM"/>
</dbReference>
<dbReference type="AlphaFoldDB" id="A0A081BDU1"/>
<keyword evidence="3" id="KW-1185">Reference proteome</keyword>
<keyword evidence="1" id="KW-1133">Transmembrane helix</keyword>
<evidence type="ECO:0000313" key="3">
    <source>
        <dbReference type="Proteomes" id="UP000028702"/>
    </source>
</evidence>
<keyword evidence="1" id="KW-0812">Transmembrane</keyword>
<gene>
    <name evidence="2" type="ORF">M2A_2708</name>
</gene>
<organism evidence="2 3">
    <name type="scientific">Tepidicaulis marinus</name>
    <dbReference type="NCBI Taxonomy" id="1333998"/>
    <lineage>
        <taxon>Bacteria</taxon>
        <taxon>Pseudomonadati</taxon>
        <taxon>Pseudomonadota</taxon>
        <taxon>Alphaproteobacteria</taxon>
        <taxon>Hyphomicrobiales</taxon>
        <taxon>Parvibaculaceae</taxon>
        <taxon>Tepidicaulis</taxon>
    </lineage>
</organism>
<dbReference type="STRING" id="1333998.M2A_2708"/>
<proteinExistence type="predicted"/>
<dbReference type="Proteomes" id="UP000028702">
    <property type="component" value="Unassembled WGS sequence"/>
</dbReference>